<evidence type="ECO:0000256" key="1">
    <source>
        <dbReference type="ARBA" id="ARBA00004651"/>
    </source>
</evidence>
<feature type="transmembrane region" description="Helical" evidence="18">
    <location>
        <begin position="417"/>
        <end position="444"/>
    </location>
</feature>
<dbReference type="GO" id="GO:0004930">
    <property type="term" value="F:G protein-coupled receptor activity"/>
    <property type="evidence" value="ECO:0007669"/>
    <property type="project" value="UniProtKB-KW"/>
</dbReference>
<gene>
    <name evidence="23" type="primary">LOC106180365</name>
</gene>
<evidence type="ECO:0000256" key="7">
    <source>
        <dbReference type="ARBA" id="ARBA00022692"/>
    </source>
</evidence>
<dbReference type="PROSITE" id="PS50038">
    <property type="entry name" value="FZ"/>
    <property type="match status" value="1"/>
</dbReference>
<keyword evidence="15" id="KW-0807">Transducer</keyword>
<reference evidence="23" key="1">
    <citation type="submission" date="2025-08" db="UniProtKB">
        <authorList>
            <consortium name="RefSeq"/>
        </authorList>
    </citation>
    <scope>IDENTIFICATION</scope>
    <source>
        <tissue evidence="23">Gonads</tissue>
    </source>
</reference>
<dbReference type="Gene3D" id="1.20.1070.10">
    <property type="entry name" value="Rhodopsin 7-helix transmembrane proteins"/>
    <property type="match status" value="1"/>
</dbReference>
<dbReference type="GO" id="GO:0060070">
    <property type="term" value="P:canonical Wnt signaling pathway"/>
    <property type="evidence" value="ECO:0007669"/>
    <property type="project" value="TreeGrafter"/>
</dbReference>
<keyword evidence="7 18" id="KW-0812">Transmembrane</keyword>
<dbReference type="InterPro" id="IPR015526">
    <property type="entry name" value="Frizzled/SFRP"/>
</dbReference>
<evidence type="ECO:0000259" key="20">
    <source>
        <dbReference type="PROSITE" id="PS50038"/>
    </source>
</evidence>
<feature type="compositionally biased region" description="Polar residues" evidence="17">
    <location>
        <begin position="562"/>
        <end position="571"/>
    </location>
</feature>
<evidence type="ECO:0000256" key="18">
    <source>
        <dbReference type="SAM" id="Phobius"/>
    </source>
</evidence>
<dbReference type="GeneID" id="106180365"/>
<feature type="transmembrane region" description="Helical" evidence="18">
    <location>
        <begin position="507"/>
        <end position="529"/>
    </location>
</feature>
<dbReference type="InParanoid" id="A0A1S3KAW5"/>
<dbReference type="PROSITE" id="PS50261">
    <property type="entry name" value="G_PROTEIN_RECEP_F2_4"/>
    <property type="match status" value="1"/>
</dbReference>
<dbReference type="CDD" id="cd07448">
    <property type="entry name" value="CRD_FZ4"/>
    <property type="match status" value="1"/>
</dbReference>
<sequence>MEVDLWWKIVFVTLQVVIFYRDQSVLATDIVRSCDPIKIKMCKGLGYNVTGMPNLVGHNLQGDAELQLQTFTPLIQYGCSSQLQFFLCSVYVPMCTEKVIQPIGPCRTLCESVRSRCKPVLEEFGFLWPAALNCSQFPPKNNQDHMCMDGPGEQSSTEPRKPDQTQSDPNYNVPQVESGAPSGQWPPPIPQPTSGRQNPVGGLPSPPQVLENCYHVRHPDKYVYINRTNKCALLCNADHLFSKDDKYFADIWMSVWAGLCFVSTLFTVLTFLIDSQRFRYPERPIIFLSMCYNIYSIAFIVRLIAGRQAVACDTEPVTHQSIIIQEGLQNTDCAIVFLLLYFFGTASQIWWIILSLTWFLAAGLKWSHEAIELHTSYFHLAAWSIPAVKTIVILVMRNVDSDELTGLCYVGNQNLESLLGFVIGPNCAYLVIGTSFLLAGFVALFRIRKHVKNDGVKTDKLEVLMVRIGIFSVLYTVPATCVIASYVYEYTNRNLWYLPNLTYSPNIEIFMLKIFMSLVVGITSGMWIWSSKTLTSWRKFISRLTGRRSPRKSLGMPDVQYQPANTNSYRTTGPLRLDKHKRGKNGNETIV</sequence>
<dbReference type="GO" id="GO:0035567">
    <property type="term" value="P:non-canonical Wnt signaling pathway"/>
    <property type="evidence" value="ECO:0007669"/>
    <property type="project" value="TreeGrafter"/>
</dbReference>
<dbReference type="SMART" id="SM00063">
    <property type="entry name" value="FRI"/>
    <property type="match status" value="1"/>
</dbReference>
<dbReference type="KEGG" id="lak:106180365"/>
<evidence type="ECO:0000256" key="17">
    <source>
        <dbReference type="SAM" id="MobiDB-lite"/>
    </source>
</evidence>
<comment type="similarity">
    <text evidence="2">Belongs to the G-protein coupled receptor Fz/Smo family.</text>
</comment>
<evidence type="ECO:0000256" key="5">
    <source>
        <dbReference type="ARBA" id="ARBA00022475"/>
    </source>
</evidence>
<evidence type="ECO:0000256" key="10">
    <source>
        <dbReference type="ARBA" id="ARBA00023040"/>
    </source>
</evidence>
<dbReference type="InterPro" id="IPR036790">
    <property type="entry name" value="Frizzled_dom_sf"/>
</dbReference>
<dbReference type="InterPro" id="IPR026551">
    <property type="entry name" value="FZD4_7TM"/>
</dbReference>
<dbReference type="InterPro" id="IPR017981">
    <property type="entry name" value="GPCR_2-like_7TM"/>
</dbReference>
<keyword evidence="5" id="KW-1003">Cell membrane</keyword>
<evidence type="ECO:0000256" key="6">
    <source>
        <dbReference type="ARBA" id="ARBA00022687"/>
    </source>
</evidence>
<evidence type="ECO:0000256" key="15">
    <source>
        <dbReference type="ARBA" id="ARBA00023224"/>
    </source>
</evidence>
<evidence type="ECO:0000256" key="11">
    <source>
        <dbReference type="ARBA" id="ARBA00023136"/>
    </source>
</evidence>
<evidence type="ECO:0000256" key="9">
    <source>
        <dbReference type="ARBA" id="ARBA00022989"/>
    </source>
</evidence>
<feature type="domain" description="G-protein coupled receptors family 2 profile 2" evidence="21">
    <location>
        <begin position="249"/>
        <end position="536"/>
    </location>
</feature>
<dbReference type="InterPro" id="IPR020067">
    <property type="entry name" value="Frizzled_dom"/>
</dbReference>
<name>A0A1S3KAW5_LINAN</name>
<keyword evidence="4" id="KW-0217">Developmental protein</keyword>
<dbReference type="CDD" id="cd15038">
    <property type="entry name" value="7tmF_FZD4"/>
    <property type="match status" value="1"/>
</dbReference>
<feature type="transmembrane region" description="Helical" evidence="18">
    <location>
        <begin position="285"/>
        <end position="305"/>
    </location>
</feature>
<feature type="transmembrane region" description="Helical" evidence="18">
    <location>
        <begin position="464"/>
        <end position="487"/>
    </location>
</feature>
<evidence type="ECO:0000256" key="2">
    <source>
        <dbReference type="ARBA" id="ARBA00008077"/>
    </source>
</evidence>
<keyword evidence="9 18" id="KW-1133">Transmembrane helix</keyword>
<dbReference type="GO" id="GO:0042813">
    <property type="term" value="F:Wnt receptor activity"/>
    <property type="evidence" value="ECO:0007669"/>
    <property type="project" value="InterPro"/>
</dbReference>
<accession>A0A1S3KAW5</accession>
<dbReference type="STRING" id="7574.A0A1S3KAW5"/>
<dbReference type="Proteomes" id="UP000085678">
    <property type="component" value="Unplaced"/>
</dbReference>
<dbReference type="InterPro" id="IPR000539">
    <property type="entry name" value="Frizzled/Smoothened_7TM"/>
</dbReference>
<dbReference type="SUPFAM" id="SSF63501">
    <property type="entry name" value="Frizzled cysteine-rich domain"/>
    <property type="match status" value="1"/>
</dbReference>
<dbReference type="GO" id="GO:0017147">
    <property type="term" value="F:Wnt-protein binding"/>
    <property type="evidence" value="ECO:0007669"/>
    <property type="project" value="TreeGrafter"/>
</dbReference>
<evidence type="ECO:0000313" key="23">
    <source>
        <dbReference type="RefSeq" id="XP_013419788.1"/>
    </source>
</evidence>
<evidence type="ECO:0000259" key="21">
    <source>
        <dbReference type="PROSITE" id="PS50261"/>
    </source>
</evidence>
<keyword evidence="10" id="KW-0297">G-protein coupled receptor</keyword>
<evidence type="ECO:0000256" key="16">
    <source>
        <dbReference type="PROSITE-ProRule" id="PRU00090"/>
    </source>
</evidence>
<dbReference type="Pfam" id="PF01534">
    <property type="entry name" value="Frizzled"/>
    <property type="match status" value="1"/>
</dbReference>
<evidence type="ECO:0000256" key="8">
    <source>
        <dbReference type="ARBA" id="ARBA00022729"/>
    </source>
</evidence>
<dbReference type="FunFam" id="1.10.2000.10:FF:000008">
    <property type="entry name" value="Frizzled receptor 4"/>
    <property type="match status" value="1"/>
</dbReference>
<feature type="disulfide bond" evidence="16">
    <location>
        <begin position="79"/>
        <end position="117"/>
    </location>
</feature>
<keyword evidence="13" id="KW-0675">Receptor</keyword>
<keyword evidence="22" id="KW-1185">Reference proteome</keyword>
<feature type="disulfide bond" evidence="16">
    <location>
        <begin position="34"/>
        <end position="95"/>
    </location>
</feature>
<feature type="transmembrane region" description="Helical" evidence="18">
    <location>
        <begin position="251"/>
        <end position="273"/>
    </location>
</feature>
<keyword evidence="11 18" id="KW-0472">Membrane</keyword>
<organism evidence="22 23">
    <name type="scientific">Lingula anatina</name>
    <name type="common">Brachiopod</name>
    <name type="synonym">Lingula unguis</name>
    <dbReference type="NCBI Taxonomy" id="7574"/>
    <lineage>
        <taxon>Eukaryota</taxon>
        <taxon>Metazoa</taxon>
        <taxon>Spiralia</taxon>
        <taxon>Lophotrochozoa</taxon>
        <taxon>Brachiopoda</taxon>
        <taxon>Linguliformea</taxon>
        <taxon>Lingulata</taxon>
        <taxon>Lingulida</taxon>
        <taxon>Linguloidea</taxon>
        <taxon>Lingulidae</taxon>
        <taxon>Lingula</taxon>
    </lineage>
</organism>
<feature type="signal peptide" evidence="19">
    <location>
        <begin position="1"/>
        <end position="27"/>
    </location>
</feature>
<dbReference type="AlphaFoldDB" id="A0A1S3KAW5"/>
<keyword evidence="12 16" id="KW-1015">Disulfide bond</keyword>
<dbReference type="OMA" id="HWGEFRA"/>
<dbReference type="GO" id="GO:0005886">
    <property type="term" value="C:plasma membrane"/>
    <property type="evidence" value="ECO:0007669"/>
    <property type="project" value="UniProtKB-SubCell"/>
</dbReference>
<evidence type="ECO:0000256" key="3">
    <source>
        <dbReference type="ARBA" id="ARBA00018149"/>
    </source>
</evidence>
<dbReference type="Pfam" id="PF01392">
    <property type="entry name" value="Fz"/>
    <property type="match status" value="1"/>
</dbReference>
<dbReference type="InterPro" id="IPR041765">
    <property type="entry name" value="FZ4_CRD"/>
</dbReference>
<evidence type="ECO:0000256" key="4">
    <source>
        <dbReference type="ARBA" id="ARBA00022473"/>
    </source>
</evidence>
<dbReference type="FunFam" id="1.20.1070.10:FF:000020">
    <property type="entry name" value="Frizzled class receptor 10"/>
    <property type="match status" value="1"/>
</dbReference>
<feature type="domain" description="FZ" evidence="20">
    <location>
        <begin position="34"/>
        <end position="150"/>
    </location>
</feature>
<dbReference type="PRINTS" id="PR00489">
    <property type="entry name" value="FRIZZLED"/>
</dbReference>
<evidence type="ECO:0000313" key="22">
    <source>
        <dbReference type="Proteomes" id="UP000085678"/>
    </source>
</evidence>
<feature type="compositionally biased region" description="Polar residues" evidence="17">
    <location>
        <begin position="164"/>
        <end position="175"/>
    </location>
</feature>
<keyword evidence="6" id="KW-0879">Wnt signaling pathway</keyword>
<keyword evidence="8 19" id="KW-0732">Signal</keyword>
<evidence type="ECO:0000256" key="19">
    <source>
        <dbReference type="SAM" id="SignalP"/>
    </source>
</evidence>
<dbReference type="SMART" id="SM01330">
    <property type="entry name" value="Frizzled"/>
    <property type="match status" value="1"/>
</dbReference>
<keyword evidence="14" id="KW-0325">Glycoprotein</keyword>
<evidence type="ECO:0000256" key="12">
    <source>
        <dbReference type="ARBA" id="ARBA00023157"/>
    </source>
</evidence>
<proteinExistence type="inferred from homology"/>
<feature type="region of interest" description="Disordered" evidence="17">
    <location>
        <begin position="548"/>
        <end position="591"/>
    </location>
</feature>
<dbReference type="Gene3D" id="1.10.2000.10">
    <property type="entry name" value="Frizzled cysteine-rich domain"/>
    <property type="match status" value="1"/>
</dbReference>
<feature type="disulfide bond" evidence="16">
    <location>
        <begin position="106"/>
        <end position="147"/>
    </location>
</feature>
<protein>
    <recommendedName>
        <fullName evidence="3">Frizzled-4</fullName>
    </recommendedName>
</protein>
<comment type="subcellular location">
    <subcellularLocation>
        <location evidence="1">Cell membrane</location>
        <topology evidence="1">Multi-pass membrane protein</topology>
    </subcellularLocation>
</comment>
<dbReference type="PANTHER" id="PTHR11309:SF23">
    <property type="entry name" value="FRIZZLED-4"/>
    <property type="match status" value="1"/>
</dbReference>
<feature type="chain" id="PRO_5010204473" description="Frizzled-4" evidence="19">
    <location>
        <begin position="28"/>
        <end position="591"/>
    </location>
</feature>
<feature type="region of interest" description="Disordered" evidence="17">
    <location>
        <begin position="143"/>
        <end position="202"/>
    </location>
</feature>
<feature type="transmembrane region" description="Helical" evidence="18">
    <location>
        <begin position="335"/>
        <end position="364"/>
    </location>
</feature>
<dbReference type="OrthoDB" id="5959102at2759"/>
<evidence type="ECO:0000256" key="14">
    <source>
        <dbReference type="ARBA" id="ARBA00023180"/>
    </source>
</evidence>
<dbReference type="RefSeq" id="XP_013419788.1">
    <property type="nucleotide sequence ID" value="XM_013564334.2"/>
</dbReference>
<evidence type="ECO:0000256" key="13">
    <source>
        <dbReference type="ARBA" id="ARBA00023170"/>
    </source>
</evidence>
<feature type="disulfide bond" evidence="16">
    <location>
        <begin position="110"/>
        <end position="134"/>
    </location>
</feature>
<dbReference type="PANTHER" id="PTHR11309">
    <property type="entry name" value="FRIZZLED"/>
    <property type="match status" value="1"/>
</dbReference>
<feature type="disulfide bond" evidence="16">
    <location>
        <begin position="42"/>
        <end position="88"/>
    </location>
</feature>